<keyword evidence="3" id="KW-1185">Reference proteome</keyword>
<feature type="transmembrane region" description="Helical" evidence="1">
    <location>
        <begin position="168"/>
        <end position="192"/>
    </location>
</feature>
<feature type="transmembrane region" description="Helical" evidence="1">
    <location>
        <begin position="100"/>
        <end position="123"/>
    </location>
</feature>
<reference evidence="3" key="1">
    <citation type="submission" date="2017-04" db="EMBL/GenBank/DDBJ databases">
        <title>Function of individual gut microbiota members based on whole genome sequencing of pure cultures obtained from chicken caecum.</title>
        <authorList>
            <person name="Medvecky M."/>
            <person name="Cejkova D."/>
            <person name="Polansky O."/>
            <person name="Karasova D."/>
            <person name="Kubasova T."/>
            <person name="Cizek A."/>
            <person name="Rychlik I."/>
        </authorList>
    </citation>
    <scope>NUCLEOTIDE SEQUENCE [LARGE SCALE GENOMIC DNA]</scope>
    <source>
        <strain evidence="3">An273</strain>
    </source>
</reference>
<dbReference type="EMBL" id="NFJD01000004">
    <property type="protein sequence ID" value="OUO56307.1"/>
    <property type="molecule type" value="Genomic_DNA"/>
</dbReference>
<comment type="caution">
    <text evidence="2">The sequence shown here is derived from an EMBL/GenBank/DDBJ whole genome shotgun (WGS) entry which is preliminary data.</text>
</comment>
<dbReference type="InterPro" id="IPR049500">
    <property type="entry name" value="Peptidase_M50B-like"/>
</dbReference>
<evidence type="ECO:0000313" key="3">
    <source>
        <dbReference type="Proteomes" id="UP000196368"/>
    </source>
</evidence>
<gene>
    <name evidence="2" type="ORF">B5F75_06745</name>
</gene>
<feature type="transmembrane region" description="Helical" evidence="1">
    <location>
        <begin position="32"/>
        <end position="51"/>
    </location>
</feature>
<evidence type="ECO:0000313" key="2">
    <source>
        <dbReference type="EMBL" id="OUO56307.1"/>
    </source>
</evidence>
<protein>
    <submittedName>
        <fullName evidence="2">Uncharacterized protein</fullName>
    </submittedName>
</protein>
<organism evidence="2 3">
    <name type="scientific">Candidatus Avelusimicrobium gallicola</name>
    <dbReference type="NCBI Taxonomy" id="2562704"/>
    <lineage>
        <taxon>Bacteria</taxon>
        <taxon>Pseudomonadati</taxon>
        <taxon>Elusimicrobiota</taxon>
        <taxon>Elusimicrobia</taxon>
        <taxon>Elusimicrobiales</taxon>
        <taxon>Elusimicrobiaceae</taxon>
        <taxon>Candidatus Avelusimicrobium</taxon>
    </lineage>
</organism>
<dbReference type="Proteomes" id="UP000196368">
    <property type="component" value="Unassembled WGS sequence"/>
</dbReference>
<evidence type="ECO:0000256" key="1">
    <source>
        <dbReference type="SAM" id="Phobius"/>
    </source>
</evidence>
<dbReference type="AlphaFoldDB" id="A0A1Y4DAR0"/>
<dbReference type="Pfam" id="PF13398">
    <property type="entry name" value="Peptidase_M50B"/>
    <property type="match status" value="1"/>
</dbReference>
<proteinExistence type="predicted"/>
<feature type="transmembrane region" description="Helical" evidence="1">
    <location>
        <begin position="135"/>
        <end position="156"/>
    </location>
</feature>
<dbReference type="RefSeq" id="WP_087289255.1">
    <property type="nucleotide sequence ID" value="NZ_NFJD01000004.1"/>
</dbReference>
<keyword evidence="1" id="KW-1133">Transmembrane helix</keyword>
<keyword evidence="1" id="KW-0472">Membrane</keyword>
<dbReference type="OrthoDB" id="9803607at2"/>
<name>A0A1Y4DAR0_9BACT</name>
<accession>A0A1Y4DAR0</accession>
<keyword evidence="1" id="KW-0812">Transmembrane</keyword>
<sequence length="228" mass="24986">MVRLLKLLIALLLLPTAVLTFAQTVRILLAVLGQLSAAVSFIAGLVVYSGIHYGYYNFSRPYVFAHEITHALAALLCGCRIKDVSIGQDSGYVKMDRCNAFVVLAPYFVPAYVIAAALVYVIADLFVDVSPYRQVFLFVIGFFMAFHFIQTFKTLFEADQPDLKLAGGKVFSVVMITLANLVVLAVVLKALFPETVSLLEAGKNVLAGTVNIWRIIVNYIVEKAINAA</sequence>